<dbReference type="AlphaFoldDB" id="A0AAV8YGA6"/>
<dbReference type="GO" id="GO:0046983">
    <property type="term" value="F:protein dimerization activity"/>
    <property type="evidence" value="ECO:0007669"/>
    <property type="project" value="InterPro"/>
</dbReference>
<evidence type="ECO:0000313" key="2">
    <source>
        <dbReference type="EMBL" id="KAJ8949464.1"/>
    </source>
</evidence>
<name>A0AAV8YGA6_9CUCU</name>
<comment type="caution">
    <text evidence="2">The sequence shown here is derived from an EMBL/GenBank/DDBJ whole genome shotgun (WGS) entry which is preliminary data.</text>
</comment>
<evidence type="ECO:0000313" key="3">
    <source>
        <dbReference type="Proteomes" id="UP001162162"/>
    </source>
</evidence>
<protein>
    <recommendedName>
        <fullName evidence="1">HAT C-terminal dimerisation domain-containing protein</fullName>
    </recommendedName>
</protein>
<dbReference type="InterPro" id="IPR008906">
    <property type="entry name" value="HATC_C_dom"/>
</dbReference>
<dbReference type="SUPFAM" id="SSF53098">
    <property type="entry name" value="Ribonuclease H-like"/>
    <property type="match status" value="1"/>
</dbReference>
<dbReference type="Pfam" id="PF05699">
    <property type="entry name" value="Dimer_Tnp_hAT"/>
    <property type="match status" value="1"/>
</dbReference>
<gene>
    <name evidence="2" type="ORF">NQ318_007565</name>
</gene>
<accession>A0AAV8YGA6</accession>
<proteinExistence type="predicted"/>
<reference evidence="2" key="1">
    <citation type="journal article" date="2023" name="Insect Mol. Biol.">
        <title>Genome sequencing provides insights into the evolution of gene families encoding plant cell wall-degrading enzymes in longhorned beetles.</title>
        <authorList>
            <person name="Shin N.R."/>
            <person name="Okamura Y."/>
            <person name="Kirsch R."/>
            <person name="Pauchet Y."/>
        </authorList>
    </citation>
    <scope>NUCLEOTIDE SEQUENCE</scope>
    <source>
        <strain evidence="2">AMC_N1</strain>
    </source>
</reference>
<dbReference type="InterPro" id="IPR012337">
    <property type="entry name" value="RNaseH-like_sf"/>
</dbReference>
<keyword evidence="3" id="KW-1185">Reference proteome</keyword>
<dbReference type="Proteomes" id="UP001162162">
    <property type="component" value="Unassembled WGS sequence"/>
</dbReference>
<organism evidence="2 3">
    <name type="scientific">Aromia moschata</name>
    <dbReference type="NCBI Taxonomy" id="1265417"/>
    <lineage>
        <taxon>Eukaryota</taxon>
        <taxon>Metazoa</taxon>
        <taxon>Ecdysozoa</taxon>
        <taxon>Arthropoda</taxon>
        <taxon>Hexapoda</taxon>
        <taxon>Insecta</taxon>
        <taxon>Pterygota</taxon>
        <taxon>Neoptera</taxon>
        <taxon>Endopterygota</taxon>
        <taxon>Coleoptera</taxon>
        <taxon>Polyphaga</taxon>
        <taxon>Cucujiformia</taxon>
        <taxon>Chrysomeloidea</taxon>
        <taxon>Cerambycidae</taxon>
        <taxon>Cerambycinae</taxon>
        <taxon>Callichromatini</taxon>
        <taxon>Aromia</taxon>
    </lineage>
</organism>
<sequence length="91" mass="10335">MILEISNVKIGDSLKFPNLTKFVLQVPCLPHSSAAVGGLFSQLNLIKTQFRNKLKTKTMEGLLYTKSFMENKTCYDFILNKNVTKKNSCLF</sequence>
<feature type="domain" description="HAT C-terminal dimerisation" evidence="1">
    <location>
        <begin position="12"/>
        <end position="68"/>
    </location>
</feature>
<evidence type="ECO:0000259" key="1">
    <source>
        <dbReference type="Pfam" id="PF05699"/>
    </source>
</evidence>
<dbReference type="EMBL" id="JAPWTK010000118">
    <property type="protein sequence ID" value="KAJ8949464.1"/>
    <property type="molecule type" value="Genomic_DNA"/>
</dbReference>